<evidence type="ECO:0000256" key="4">
    <source>
        <dbReference type="ARBA" id="ARBA00022833"/>
    </source>
</evidence>
<dbReference type="PANTHER" id="PTHR16515:SF35">
    <property type="entry name" value="FEZ FAMILY ZINC FINGER PROTEIN 2"/>
    <property type="match status" value="1"/>
</dbReference>
<dbReference type="GO" id="GO:0008270">
    <property type="term" value="F:zinc ion binding"/>
    <property type="evidence" value="ECO:0007669"/>
    <property type="project" value="UniProtKB-KW"/>
</dbReference>
<keyword evidence="9" id="KW-1185">Reference proteome</keyword>
<dbReference type="GO" id="GO:0010468">
    <property type="term" value="P:regulation of gene expression"/>
    <property type="evidence" value="ECO:0007669"/>
    <property type="project" value="TreeGrafter"/>
</dbReference>
<dbReference type="GO" id="GO:0005634">
    <property type="term" value="C:nucleus"/>
    <property type="evidence" value="ECO:0007669"/>
    <property type="project" value="TreeGrafter"/>
</dbReference>
<keyword evidence="1" id="KW-0479">Metal-binding</keyword>
<evidence type="ECO:0000256" key="6">
    <source>
        <dbReference type="SAM" id="MobiDB-lite"/>
    </source>
</evidence>
<name>F4S508_MELLP</name>
<keyword evidence="4" id="KW-0862">Zinc</keyword>
<dbReference type="AlphaFoldDB" id="F4S508"/>
<dbReference type="PROSITE" id="PS50157">
    <property type="entry name" value="ZINC_FINGER_C2H2_2"/>
    <property type="match status" value="2"/>
</dbReference>
<feature type="region of interest" description="Disordered" evidence="6">
    <location>
        <begin position="1"/>
        <end position="64"/>
    </location>
</feature>
<dbReference type="SUPFAM" id="SSF57667">
    <property type="entry name" value="beta-beta-alpha zinc fingers"/>
    <property type="match status" value="1"/>
</dbReference>
<evidence type="ECO:0000256" key="5">
    <source>
        <dbReference type="PROSITE-ProRule" id="PRU00042"/>
    </source>
</evidence>
<dbReference type="OrthoDB" id="8922241at2759"/>
<keyword evidence="3 5" id="KW-0863">Zinc-finger</keyword>
<dbReference type="eggNOG" id="KOG1721">
    <property type="taxonomic scope" value="Eukaryota"/>
</dbReference>
<feature type="domain" description="C2H2-type" evidence="7">
    <location>
        <begin position="165"/>
        <end position="192"/>
    </location>
</feature>
<evidence type="ECO:0000259" key="7">
    <source>
        <dbReference type="PROSITE" id="PS50157"/>
    </source>
</evidence>
<dbReference type="Gene3D" id="3.30.160.60">
    <property type="entry name" value="Classic Zinc Finger"/>
    <property type="match status" value="2"/>
</dbReference>
<dbReference type="InterPro" id="IPR036236">
    <property type="entry name" value="Znf_C2H2_sf"/>
</dbReference>
<evidence type="ECO:0000256" key="2">
    <source>
        <dbReference type="ARBA" id="ARBA00022737"/>
    </source>
</evidence>
<organism evidence="9">
    <name type="scientific">Melampsora larici-populina (strain 98AG31 / pathotype 3-4-7)</name>
    <name type="common">Poplar leaf rust fungus</name>
    <dbReference type="NCBI Taxonomy" id="747676"/>
    <lineage>
        <taxon>Eukaryota</taxon>
        <taxon>Fungi</taxon>
        <taxon>Dikarya</taxon>
        <taxon>Basidiomycota</taxon>
        <taxon>Pucciniomycotina</taxon>
        <taxon>Pucciniomycetes</taxon>
        <taxon>Pucciniales</taxon>
        <taxon>Melampsoraceae</taxon>
        <taxon>Melampsora</taxon>
    </lineage>
</organism>
<feature type="compositionally biased region" description="Polar residues" evidence="6">
    <location>
        <begin position="1"/>
        <end position="24"/>
    </location>
</feature>
<dbReference type="Pfam" id="PF13912">
    <property type="entry name" value="zf-C2H2_6"/>
    <property type="match status" value="1"/>
</dbReference>
<dbReference type="GeneID" id="18926156"/>
<dbReference type="RefSeq" id="XP_007416485.1">
    <property type="nucleotide sequence ID" value="XM_007416423.1"/>
</dbReference>
<dbReference type="Pfam" id="PF00096">
    <property type="entry name" value="zf-C2H2"/>
    <property type="match status" value="1"/>
</dbReference>
<feature type="domain" description="C2H2-type" evidence="7">
    <location>
        <begin position="193"/>
        <end position="220"/>
    </location>
</feature>
<evidence type="ECO:0000313" key="8">
    <source>
        <dbReference type="EMBL" id="EGG00286.1"/>
    </source>
</evidence>
<dbReference type="PROSITE" id="PS00028">
    <property type="entry name" value="ZINC_FINGER_C2H2_1"/>
    <property type="match status" value="1"/>
</dbReference>
<dbReference type="PANTHER" id="PTHR16515">
    <property type="entry name" value="PR DOMAIN ZINC FINGER PROTEIN"/>
    <property type="match status" value="1"/>
</dbReference>
<dbReference type="EMBL" id="GL883149">
    <property type="protein sequence ID" value="EGG00286.1"/>
    <property type="molecule type" value="Genomic_DNA"/>
</dbReference>
<keyword evidence="2" id="KW-0677">Repeat</keyword>
<protein>
    <recommendedName>
        <fullName evidence="7">C2H2-type domain-containing protein</fullName>
    </recommendedName>
</protein>
<dbReference type="VEuPathDB" id="FungiDB:MELLADRAFT_118091"/>
<accession>F4S508</accession>
<gene>
    <name evidence="8" type="ORF">MELLADRAFT_118091</name>
</gene>
<dbReference type="KEGG" id="mlr:MELLADRAFT_118091"/>
<proteinExistence type="predicted"/>
<sequence length="233" mass="25861">MILSNHNHCTSSSKAIMTPSEATSSPPPLSKRSRCYSDEEDEDELEEHNHADSRRTSRFTLPSDVDGSSCRTLFVPHWSVEDGGWGRSKVAEDDIALLEAIEEHAATYSAPAPAPYVFPGLTSPHSSKFSSLPQPSPSSLALADLNMTMQSNNNALPSNLHGKAFKCPICPKSFTRNYDLTRHRSSHQDERQHVCQCCGRSFNRRDALSRHNMLRGCARNGRIGARQPRKAEN</sequence>
<dbReference type="FunFam" id="3.30.160.60:FF:000100">
    <property type="entry name" value="Zinc finger 45-like"/>
    <property type="match status" value="1"/>
</dbReference>
<dbReference type="InterPro" id="IPR050331">
    <property type="entry name" value="Zinc_finger"/>
</dbReference>
<dbReference type="InterPro" id="IPR013087">
    <property type="entry name" value="Znf_C2H2_type"/>
</dbReference>
<evidence type="ECO:0000313" key="9">
    <source>
        <dbReference type="Proteomes" id="UP000001072"/>
    </source>
</evidence>
<dbReference type="HOGENOM" id="CLU_1190144_0_0_1"/>
<dbReference type="InParanoid" id="F4S508"/>
<evidence type="ECO:0000256" key="3">
    <source>
        <dbReference type="ARBA" id="ARBA00022771"/>
    </source>
</evidence>
<dbReference type="Proteomes" id="UP000001072">
    <property type="component" value="Unassembled WGS sequence"/>
</dbReference>
<dbReference type="SMART" id="SM00355">
    <property type="entry name" value="ZnF_C2H2"/>
    <property type="match status" value="2"/>
</dbReference>
<evidence type="ECO:0000256" key="1">
    <source>
        <dbReference type="ARBA" id="ARBA00022723"/>
    </source>
</evidence>
<reference evidence="9" key="1">
    <citation type="journal article" date="2011" name="Proc. Natl. Acad. Sci. U.S.A.">
        <title>Obligate biotrophy features unraveled by the genomic analysis of rust fungi.</title>
        <authorList>
            <person name="Duplessis S."/>
            <person name="Cuomo C.A."/>
            <person name="Lin Y.-C."/>
            <person name="Aerts A."/>
            <person name="Tisserant E."/>
            <person name="Veneault-Fourrey C."/>
            <person name="Joly D.L."/>
            <person name="Hacquard S."/>
            <person name="Amselem J."/>
            <person name="Cantarel B.L."/>
            <person name="Chiu R."/>
            <person name="Coutinho P.M."/>
            <person name="Feau N."/>
            <person name="Field M."/>
            <person name="Frey P."/>
            <person name="Gelhaye E."/>
            <person name="Goldberg J."/>
            <person name="Grabherr M.G."/>
            <person name="Kodira C.D."/>
            <person name="Kohler A."/>
            <person name="Kuees U."/>
            <person name="Lindquist E.A."/>
            <person name="Lucas S.M."/>
            <person name="Mago R."/>
            <person name="Mauceli E."/>
            <person name="Morin E."/>
            <person name="Murat C."/>
            <person name="Pangilinan J.L."/>
            <person name="Park R."/>
            <person name="Pearson M."/>
            <person name="Quesneville H."/>
            <person name="Rouhier N."/>
            <person name="Sakthikumar S."/>
            <person name="Salamov A.A."/>
            <person name="Schmutz J."/>
            <person name="Selles B."/>
            <person name="Shapiro H."/>
            <person name="Tanguay P."/>
            <person name="Tuskan G.A."/>
            <person name="Henrissat B."/>
            <person name="Van de Peer Y."/>
            <person name="Rouze P."/>
            <person name="Ellis J.G."/>
            <person name="Dodds P.N."/>
            <person name="Schein J.E."/>
            <person name="Zhong S."/>
            <person name="Hamelin R.C."/>
            <person name="Grigoriev I.V."/>
            <person name="Szabo L.J."/>
            <person name="Martin F."/>
        </authorList>
    </citation>
    <scope>NUCLEOTIDE SEQUENCE [LARGE SCALE GENOMIC DNA]</scope>
    <source>
        <strain evidence="9">98AG31 / pathotype 3-4-7</strain>
    </source>
</reference>